<organism evidence="1 2">
    <name type="scientific">Colletotrichum navitas</name>
    <dbReference type="NCBI Taxonomy" id="681940"/>
    <lineage>
        <taxon>Eukaryota</taxon>
        <taxon>Fungi</taxon>
        <taxon>Dikarya</taxon>
        <taxon>Ascomycota</taxon>
        <taxon>Pezizomycotina</taxon>
        <taxon>Sordariomycetes</taxon>
        <taxon>Hypocreomycetidae</taxon>
        <taxon>Glomerellales</taxon>
        <taxon>Glomerellaceae</taxon>
        <taxon>Colletotrichum</taxon>
        <taxon>Colletotrichum graminicola species complex</taxon>
    </lineage>
</organism>
<keyword evidence="2" id="KW-1185">Reference proteome</keyword>
<dbReference type="GeneID" id="85440696"/>
<accession>A0AAD8QCX5</accession>
<evidence type="ECO:0000313" key="2">
    <source>
        <dbReference type="Proteomes" id="UP001230504"/>
    </source>
</evidence>
<dbReference type="AlphaFoldDB" id="A0AAD8QCX5"/>
<dbReference type="EMBL" id="JAHLJV010000002">
    <property type="protein sequence ID" value="KAK1599307.1"/>
    <property type="molecule type" value="Genomic_DNA"/>
</dbReference>
<reference evidence="1" key="1">
    <citation type="submission" date="2021-06" db="EMBL/GenBank/DDBJ databases">
        <title>Comparative genomics, transcriptomics and evolutionary studies reveal genomic signatures of adaptation to plant cell wall in hemibiotrophic fungi.</title>
        <authorList>
            <consortium name="DOE Joint Genome Institute"/>
            <person name="Baroncelli R."/>
            <person name="Diaz J.F."/>
            <person name="Benocci T."/>
            <person name="Peng M."/>
            <person name="Battaglia E."/>
            <person name="Haridas S."/>
            <person name="Andreopoulos W."/>
            <person name="Labutti K."/>
            <person name="Pangilinan J."/>
            <person name="Floch G.L."/>
            <person name="Makela M.R."/>
            <person name="Henrissat B."/>
            <person name="Grigoriev I.V."/>
            <person name="Crouch J.A."/>
            <person name="De Vries R.P."/>
            <person name="Sukno S.A."/>
            <person name="Thon M.R."/>
        </authorList>
    </citation>
    <scope>NUCLEOTIDE SEQUENCE</scope>
    <source>
        <strain evidence="1">CBS 125086</strain>
    </source>
</reference>
<dbReference type="RefSeq" id="XP_060419896.1">
    <property type="nucleotide sequence ID" value="XM_060556456.1"/>
</dbReference>
<name>A0AAD8QCX5_9PEZI</name>
<gene>
    <name evidence="1" type="ORF">LY79DRAFT_534732</name>
</gene>
<sequence>MSASKSSTMTLIDSITSLTFHKPVQSSQETSPSLTSSSSDTMAFLVPVKESDISALYDSNHRKLVLVAKGEIPKVWFTPFFKQETLLGGLSFSIRAFAGGVPVQKGEKSFDISLDFPVNLPMQHFNNKSVLIETANGSYPIEIKYTGFAPGPVISGGKDGEENGTTTRSVLPPVQEFLPAGQPLRITAQIPKVEAPASVNIEPSYNPKFLELIHSTAQHGSVSWTFKWKELPTEEGTNPQLIEITTHQYNGLVGPAARNSYVIQGYVVHFVVFEKKGINVVRGGDVVEGGWHVV</sequence>
<dbReference type="Proteomes" id="UP001230504">
    <property type="component" value="Unassembled WGS sequence"/>
</dbReference>
<comment type="caution">
    <text evidence="1">The sequence shown here is derived from an EMBL/GenBank/DDBJ whole genome shotgun (WGS) entry which is preliminary data.</text>
</comment>
<evidence type="ECO:0000313" key="1">
    <source>
        <dbReference type="EMBL" id="KAK1599307.1"/>
    </source>
</evidence>
<proteinExistence type="predicted"/>
<protein>
    <submittedName>
        <fullName evidence="1">Uncharacterized protein</fullName>
    </submittedName>
</protein>